<feature type="transmembrane region" description="Helical" evidence="1">
    <location>
        <begin position="100"/>
        <end position="119"/>
    </location>
</feature>
<dbReference type="Proteomes" id="UP000287969">
    <property type="component" value="Chromosome"/>
</dbReference>
<keyword evidence="1" id="KW-0472">Membrane</keyword>
<feature type="transmembrane region" description="Helical" evidence="1">
    <location>
        <begin position="7"/>
        <end position="29"/>
    </location>
</feature>
<proteinExistence type="predicted"/>
<evidence type="ECO:0000313" key="3">
    <source>
        <dbReference type="Proteomes" id="UP000287969"/>
    </source>
</evidence>
<dbReference type="RefSeq" id="WP_071140266.1">
    <property type="nucleotide sequence ID" value="NZ_CP035282.1"/>
</dbReference>
<feature type="transmembrane region" description="Helical" evidence="1">
    <location>
        <begin position="126"/>
        <end position="148"/>
    </location>
</feature>
<dbReference type="KEGG" id="spoa:EQM13_04265"/>
<organism evidence="2 3">
    <name type="scientific">Acidilutibacter cellobiosedens</name>
    <dbReference type="NCBI Taxonomy" id="2507161"/>
    <lineage>
        <taxon>Bacteria</taxon>
        <taxon>Bacillati</taxon>
        <taxon>Bacillota</taxon>
        <taxon>Tissierellia</taxon>
        <taxon>Tissierellales</taxon>
        <taxon>Acidilutibacteraceae</taxon>
        <taxon>Acidilutibacter</taxon>
    </lineage>
</organism>
<evidence type="ECO:0000256" key="1">
    <source>
        <dbReference type="SAM" id="Phobius"/>
    </source>
</evidence>
<gene>
    <name evidence="2" type="ORF">EQM13_04265</name>
</gene>
<keyword evidence="1" id="KW-0812">Transmembrane</keyword>
<dbReference type="AlphaFoldDB" id="A0A410QA38"/>
<dbReference type="OrthoDB" id="2612066at2"/>
<keyword evidence="3" id="KW-1185">Reference proteome</keyword>
<sequence length="152" mass="17396">MKNYVFGFSLTGLILYVLQLFPNIIWMLIPPANNVLVKNSSLYPIFNIIEQVFGIMTVALLILILNKKGEKNSGIYIGLAIIFLAGYYISWIFYYQGVVSPWLLIIGLAAMPPLYFLFVGLWMKNYIVILPCIIFEIAHIAITCSNYLNLYR</sequence>
<accession>A0A410QA38</accession>
<name>A0A410QA38_9FIRM</name>
<reference evidence="3" key="1">
    <citation type="submission" date="2019-01" db="EMBL/GenBank/DDBJ databases">
        <title>Draft genomes of a novel of Sporanaerobacter strains.</title>
        <authorList>
            <person name="Ma S."/>
        </authorList>
    </citation>
    <scope>NUCLEOTIDE SEQUENCE [LARGE SCALE GENOMIC DNA]</scope>
    <source>
        <strain evidence="3">NJN-17</strain>
    </source>
</reference>
<dbReference type="EMBL" id="CP035282">
    <property type="protein sequence ID" value="QAT60846.1"/>
    <property type="molecule type" value="Genomic_DNA"/>
</dbReference>
<feature type="transmembrane region" description="Helical" evidence="1">
    <location>
        <begin position="41"/>
        <end position="63"/>
    </location>
</feature>
<evidence type="ECO:0000313" key="2">
    <source>
        <dbReference type="EMBL" id="QAT60846.1"/>
    </source>
</evidence>
<protein>
    <submittedName>
        <fullName evidence="2">Uncharacterized protein</fullName>
    </submittedName>
</protein>
<keyword evidence="1" id="KW-1133">Transmembrane helix</keyword>
<feature type="transmembrane region" description="Helical" evidence="1">
    <location>
        <begin position="75"/>
        <end position="94"/>
    </location>
</feature>